<dbReference type="AlphaFoldDB" id="A0A3N4MKW0"/>
<dbReference type="Pfam" id="PF05656">
    <property type="entry name" value="DUF805"/>
    <property type="match status" value="1"/>
</dbReference>
<feature type="transmembrane region" description="Helical" evidence="1">
    <location>
        <begin position="52"/>
        <end position="72"/>
    </location>
</feature>
<organism evidence="2 3">
    <name type="scientific">Neisseria weixii</name>
    <dbReference type="NCBI Taxonomy" id="1853276"/>
    <lineage>
        <taxon>Bacteria</taxon>
        <taxon>Pseudomonadati</taxon>
        <taxon>Pseudomonadota</taxon>
        <taxon>Betaproteobacteria</taxon>
        <taxon>Neisseriales</taxon>
        <taxon>Neisseriaceae</taxon>
        <taxon>Neisseria</taxon>
    </lineage>
</organism>
<keyword evidence="1" id="KW-0812">Transmembrane</keyword>
<evidence type="ECO:0000256" key="1">
    <source>
        <dbReference type="SAM" id="Phobius"/>
    </source>
</evidence>
<dbReference type="GO" id="GO:0005886">
    <property type="term" value="C:plasma membrane"/>
    <property type="evidence" value="ECO:0007669"/>
    <property type="project" value="TreeGrafter"/>
</dbReference>
<name>A0A3N4MKW0_9NEIS</name>
<evidence type="ECO:0000313" key="2">
    <source>
        <dbReference type="EMBL" id="RPD84231.1"/>
    </source>
</evidence>
<keyword evidence="3" id="KW-1185">Reference proteome</keyword>
<feature type="transmembrane region" description="Helical" evidence="1">
    <location>
        <begin position="23"/>
        <end position="40"/>
    </location>
</feature>
<sequence>MIERIKVLKNYVGFSGRVHRKEYWILSLFHAIIIILLSIIDGVMGSSVEDGGFGILTLIYLLAVFLPSIGVIARHLHDTNRSGWWQLLTLIPLIGSIVLLVFTVMEGTRGDNRFGVDRKRTSVNQGLNRKGGAGKQFPLFHIYWLALIPPGP</sequence>
<keyword evidence="1" id="KW-0472">Membrane</keyword>
<dbReference type="Proteomes" id="UP000272412">
    <property type="component" value="Unassembled WGS sequence"/>
</dbReference>
<proteinExistence type="predicted"/>
<dbReference type="InterPro" id="IPR008523">
    <property type="entry name" value="DUF805"/>
</dbReference>
<gene>
    <name evidence="2" type="ORF">EGK74_11210</name>
</gene>
<evidence type="ECO:0000313" key="3">
    <source>
        <dbReference type="Proteomes" id="UP000272412"/>
    </source>
</evidence>
<dbReference type="PANTHER" id="PTHR34980:SF2">
    <property type="entry name" value="INNER MEMBRANE PROTEIN YHAH-RELATED"/>
    <property type="match status" value="1"/>
</dbReference>
<reference evidence="2 3" key="1">
    <citation type="submission" date="2018-11" db="EMBL/GenBank/DDBJ databases">
        <title>Neisseria weixii sp. nov. isolated from the rectal contents of plateau pika (Ochotona cruzoniae).</title>
        <authorList>
            <person name="Zhang G."/>
        </authorList>
    </citation>
    <scope>NUCLEOTIDE SEQUENCE [LARGE SCALE GENOMIC DNA]</scope>
    <source>
        <strain evidence="2 3">10009</strain>
    </source>
</reference>
<accession>A0A3N4MKW0</accession>
<feature type="transmembrane region" description="Helical" evidence="1">
    <location>
        <begin position="84"/>
        <end position="105"/>
    </location>
</feature>
<dbReference type="EMBL" id="RPFL01000039">
    <property type="protein sequence ID" value="RPD84231.1"/>
    <property type="molecule type" value="Genomic_DNA"/>
</dbReference>
<comment type="caution">
    <text evidence="2">The sequence shown here is derived from an EMBL/GenBank/DDBJ whole genome shotgun (WGS) entry which is preliminary data.</text>
</comment>
<keyword evidence="1" id="KW-1133">Transmembrane helix</keyword>
<dbReference type="PANTHER" id="PTHR34980">
    <property type="entry name" value="INNER MEMBRANE PROTEIN-RELATED-RELATED"/>
    <property type="match status" value="1"/>
</dbReference>
<protein>
    <submittedName>
        <fullName evidence="2">DUF805 domain-containing protein</fullName>
    </submittedName>
</protein>
<dbReference type="OrthoDB" id="9812349at2"/>